<dbReference type="InterPro" id="IPR036849">
    <property type="entry name" value="Enolase-like_C_sf"/>
</dbReference>
<evidence type="ECO:0000256" key="7">
    <source>
        <dbReference type="SAM" id="MobiDB-lite"/>
    </source>
</evidence>
<dbReference type="GO" id="GO:0046872">
    <property type="term" value="F:metal ion binding"/>
    <property type="evidence" value="ECO:0007669"/>
    <property type="project" value="InterPro"/>
</dbReference>
<feature type="domain" description="ATP-grasp" evidence="8">
    <location>
        <begin position="944"/>
        <end position="1192"/>
    </location>
</feature>
<sequence>MPELVISRVNTLDYRMPLKRPYGTARGVTKSSKNFLVRLLAEYNGDRLAGVGESQPRHRLTGDISIDVAWGFLQTAAETLPGRALDITDALSAVESVRAVMSELAVLAQSKADERNAEKPFRGTLLGIEVALLDLVSRALGLPLSQVLGEQRDEVAITVSTLSTQNSPEAFRRKVGGQKRYPMVRVKGVGEFDKDTELLRIVHEANLAAGRTKNIWMDNNEGFDVDEAKRFITHIAEEISADRLPPVITIEQPIHKSVGDRLPELQALADELTIARGFGEIRIMPDESLWDVQDAHLVTGKHGCRALNIKTAKAGGLLASLDLAKKAVELKPEVNICIGGMVGTSDITTWSLISLAKTLPRIDYITAVPPGNVAKRISAPLTAFKDAESNVHADPGLPGIGGALDEEAVRSFVHRQAWFPKGSGPDDDPFGAEKRVTLHAPPKFHAGPDQVFRVLFMGDFHYGESYITGGGTVLPERGYADGTKYLKQFIDRADYTVANLETPVVDPKQIESPLEEKRFLHWSDPKCAPAALKDLGIDAVSLANNHTLDYGREGLKHSLQVLRRAGVEVFGAGKNLAAAQRPLHIGLPKGLGGGSIAVHGSMLGPKNSSSGFDPFAKESQSGCAPFSSTLAERPSGNGAAFHLEVAFPHWGPNYKWRTPRQRRAAQELLRDNADLIIGHGAHCLQEFGRYQGKWVAYGIGNSHFQAQGRFETFVAENGILPYSFWTMLTVEVESNGATRVFARFYPVYSDNKRTDFQPHPVVEEDFNQIVQVLYRRDAQHFETKNITGGADDLGLFLQIEIKRCEAPEPDSGPDISARVRAGLKKIPGVQRAVRKIRSRGGLPSQSSRQRPAVEEDSGLLSGPRRSTQEEPTGDARLLDLVKRGRTLGTQLIADRAAADGAEVQWYGGATCALAWEDKRILLQGNRATESSVGAGIIKDKYLTKTFLQKSGARSPEGYLASTAEEAVGILQRMGRPVVVKPRAGDRGRAVTVNVQEEQAARVAFERAENDASGGVLVEEYIKGVEYRCLVTQDECMSVVNRAQAYVVGDGRSTIEQLINDKNKIRRENPYLHKKLIPTDEDTARYLSQQDLRLNSVPEPGIEVFVRPVGNFSQGSDVVECSDTVSEDLKHTAVKAAQAIPGMTWAGVDVVVSSESGLAYVLEVNSNSGIGSHHFPMKGEAKDIAERIWKERRCRASADTTGEPQVPALREDPEYLGQSGSRLSDLLRSALTAELDYGVEHLGGGTYEVSKAGVPIEWLRGCSTTQDLSAVGAVLSRHGTVRRILEAEKVNLARGRRVRTHQDLAEFLTQIDGSVDIVGYLRGWGGARRQTFTAERVESAASLLRKSGSLVVQEHSQSSRFTVVCSRDAALLVLGQGDEQSVAQQHLGEVAELAVRAVRAVPELRRAAVDIAIVEEDGGDQVYVEGLSSDPLMSEGSAVLAGSLRSFAENVISR</sequence>
<keyword evidence="10" id="KW-1185">Reference proteome</keyword>
<dbReference type="InterPro" id="IPR052169">
    <property type="entry name" value="CW_Biosynth-Accessory"/>
</dbReference>
<accession>A0A7K1UKK7</accession>
<dbReference type="Pfam" id="PF09587">
    <property type="entry name" value="PGA_cap"/>
    <property type="match status" value="1"/>
</dbReference>
<keyword evidence="4 6" id="KW-0547">Nucleotide-binding</keyword>
<dbReference type="PANTHER" id="PTHR33393:SF13">
    <property type="entry name" value="PGA BIOSYNTHESIS PROTEIN CAPA"/>
    <property type="match status" value="1"/>
</dbReference>
<dbReference type="SUPFAM" id="SSF56300">
    <property type="entry name" value="Metallo-dependent phosphatases"/>
    <property type="match status" value="1"/>
</dbReference>
<evidence type="ECO:0000256" key="6">
    <source>
        <dbReference type="PROSITE-ProRule" id="PRU00409"/>
    </source>
</evidence>
<dbReference type="InterPro" id="IPR029017">
    <property type="entry name" value="Enolase-like_N"/>
</dbReference>
<comment type="caution">
    <text evidence="9">The sequence shown here is derived from an EMBL/GenBank/DDBJ whole genome shotgun (WGS) entry which is preliminary data.</text>
</comment>
<dbReference type="PROSITE" id="PS50975">
    <property type="entry name" value="ATP_GRASP"/>
    <property type="match status" value="1"/>
</dbReference>
<dbReference type="Gene3D" id="3.30.470.20">
    <property type="entry name" value="ATP-grasp fold, B domain"/>
    <property type="match status" value="2"/>
</dbReference>
<evidence type="ECO:0000313" key="9">
    <source>
        <dbReference type="EMBL" id="MVT26999.1"/>
    </source>
</evidence>
<dbReference type="RefSeq" id="WP_157324531.1">
    <property type="nucleotide sequence ID" value="NZ_BMFX01000030.1"/>
</dbReference>
<dbReference type="Pfam" id="PF13378">
    <property type="entry name" value="MR_MLE_C"/>
    <property type="match status" value="1"/>
</dbReference>
<dbReference type="PANTHER" id="PTHR33393">
    <property type="entry name" value="POLYGLUTAMINE SYNTHESIS ACCESSORY PROTEIN RV0574C-RELATED"/>
    <property type="match status" value="1"/>
</dbReference>
<feature type="region of interest" description="Disordered" evidence="7">
    <location>
        <begin position="832"/>
        <end position="876"/>
    </location>
</feature>
<dbReference type="OrthoDB" id="4960711at2"/>
<comment type="similarity">
    <text evidence="2">Belongs to the CapA family.</text>
</comment>
<dbReference type="GO" id="GO:0016874">
    <property type="term" value="F:ligase activity"/>
    <property type="evidence" value="ECO:0007669"/>
    <property type="project" value="UniProtKB-KW"/>
</dbReference>
<organism evidence="9 10">
    <name type="scientific">Nesterenkonia alkaliphila</name>
    <dbReference type="NCBI Taxonomy" id="1463631"/>
    <lineage>
        <taxon>Bacteria</taxon>
        <taxon>Bacillati</taxon>
        <taxon>Actinomycetota</taxon>
        <taxon>Actinomycetes</taxon>
        <taxon>Micrococcales</taxon>
        <taxon>Micrococcaceae</taxon>
        <taxon>Nesterenkonia</taxon>
    </lineage>
</organism>
<dbReference type="SUPFAM" id="SSF54826">
    <property type="entry name" value="Enolase N-terminal domain-like"/>
    <property type="match status" value="1"/>
</dbReference>
<comment type="cofactor">
    <cofactor evidence="1">
        <name>Mn(2+)</name>
        <dbReference type="ChEBI" id="CHEBI:29035"/>
    </cofactor>
</comment>
<dbReference type="InterPro" id="IPR029052">
    <property type="entry name" value="Metallo-depent_PP-like"/>
</dbReference>
<evidence type="ECO:0000256" key="5">
    <source>
        <dbReference type="ARBA" id="ARBA00022840"/>
    </source>
</evidence>
<dbReference type="SUPFAM" id="SSF51604">
    <property type="entry name" value="Enolase C-terminal domain-like"/>
    <property type="match status" value="1"/>
</dbReference>
<keyword evidence="5 6" id="KW-0067">ATP-binding</keyword>
<dbReference type="InterPro" id="IPR029065">
    <property type="entry name" value="Enolase_C-like"/>
</dbReference>
<dbReference type="GO" id="GO:0005524">
    <property type="term" value="F:ATP binding"/>
    <property type="evidence" value="ECO:0007669"/>
    <property type="project" value="UniProtKB-UniRule"/>
</dbReference>
<dbReference type="Proteomes" id="UP000460157">
    <property type="component" value="Unassembled WGS sequence"/>
</dbReference>
<keyword evidence="3" id="KW-0436">Ligase</keyword>
<reference evidence="9 10" key="1">
    <citation type="submission" date="2019-12" db="EMBL/GenBank/DDBJ databases">
        <title>Nesterenkonia muleiensis sp. nov., a novel actinobacterium isolated from sap of Populus euphratica.</title>
        <authorList>
            <person name="Wang R."/>
        </authorList>
    </citation>
    <scope>NUCLEOTIDE SEQUENCE [LARGE SCALE GENOMIC DNA]</scope>
    <source>
        <strain evidence="9 10">F10</strain>
    </source>
</reference>
<evidence type="ECO:0000256" key="2">
    <source>
        <dbReference type="ARBA" id="ARBA00005662"/>
    </source>
</evidence>
<protein>
    <submittedName>
        <fullName evidence="9">ATP-grasp domain-containing protein</fullName>
    </submittedName>
</protein>
<proteinExistence type="inferred from homology"/>
<dbReference type="Gene3D" id="3.20.20.120">
    <property type="entry name" value="Enolase-like C-terminal domain"/>
    <property type="match status" value="1"/>
</dbReference>
<dbReference type="InterPro" id="IPR020561">
    <property type="entry name" value="PRibGlycinamid_synth_ATP-grasp"/>
</dbReference>
<name>A0A7K1UKK7_9MICC</name>
<dbReference type="Pfam" id="PF01071">
    <property type="entry name" value="GARS_A"/>
    <property type="match status" value="1"/>
</dbReference>
<dbReference type="InterPro" id="IPR011761">
    <property type="entry name" value="ATP-grasp"/>
</dbReference>
<gene>
    <name evidence="9" type="ORF">GNZ21_11620</name>
</gene>
<dbReference type="SMART" id="SM00854">
    <property type="entry name" value="PGA_cap"/>
    <property type="match status" value="1"/>
</dbReference>
<evidence type="ECO:0000313" key="10">
    <source>
        <dbReference type="Proteomes" id="UP000460157"/>
    </source>
</evidence>
<evidence type="ECO:0000259" key="8">
    <source>
        <dbReference type="PROSITE" id="PS50975"/>
    </source>
</evidence>
<evidence type="ECO:0000256" key="4">
    <source>
        <dbReference type="ARBA" id="ARBA00022741"/>
    </source>
</evidence>
<dbReference type="EMBL" id="WRPM01000084">
    <property type="protein sequence ID" value="MVT26999.1"/>
    <property type="molecule type" value="Genomic_DNA"/>
</dbReference>
<dbReference type="InterPro" id="IPR019079">
    <property type="entry name" value="Capsule_synth_CapA"/>
</dbReference>
<dbReference type="CDD" id="cd07381">
    <property type="entry name" value="MPP_CapA"/>
    <property type="match status" value="1"/>
</dbReference>
<evidence type="ECO:0000256" key="1">
    <source>
        <dbReference type="ARBA" id="ARBA00001936"/>
    </source>
</evidence>
<evidence type="ECO:0000256" key="3">
    <source>
        <dbReference type="ARBA" id="ARBA00022598"/>
    </source>
</evidence>
<dbReference type="Gene3D" id="3.30.390.10">
    <property type="entry name" value="Enolase-like, N-terminal domain"/>
    <property type="match status" value="1"/>
</dbReference>
<dbReference type="SUPFAM" id="SSF56059">
    <property type="entry name" value="Glutathione synthetase ATP-binding domain-like"/>
    <property type="match status" value="1"/>
</dbReference>